<accession>A0A8S5NPA6</accession>
<protein>
    <submittedName>
        <fullName evidence="1">Uncharacterized protein</fullName>
    </submittedName>
</protein>
<sequence length="34" mass="4152">MVEGRDELFLKQVDRDFVMQLIDFMVTDKLKEYV</sequence>
<proteinExistence type="predicted"/>
<dbReference type="EMBL" id="BK015205">
    <property type="protein sequence ID" value="DAD95883.1"/>
    <property type="molecule type" value="Genomic_DNA"/>
</dbReference>
<name>A0A8S5NPA6_9CAUD</name>
<evidence type="ECO:0000313" key="1">
    <source>
        <dbReference type="EMBL" id="DAD95883.1"/>
    </source>
</evidence>
<organism evidence="1">
    <name type="scientific">Podoviridae sp. ctwFJ1</name>
    <dbReference type="NCBI Taxonomy" id="2826586"/>
    <lineage>
        <taxon>Viruses</taxon>
        <taxon>Duplodnaviria</taxon>
        <taxon>Heunggongvirae</taxon>
        <taxon>Uroviricota</taxon>
        <taxon>Caudoviricetes</taxon>
    </lineage>
</organism>
<reference evidence="1" key="1">
    <citation type="journal article" date="2021" name="Proc. Natl. Acad. Sci. U.S.A.">
        <title>A Catalog of Tens of Thousands of Viruses from Human Metagenomes Reveals Hidden Associations with Chronic Diseases.</title>
        <authorList>
            <person name="Tisza M.J."/>
            <person name="Buck C.B."/>
        </authorList>
    </citation>
    <scope>NUCLEOTIDE SEQUENCE</scope>
    <source>
        <strain evidence="1">CtwFJ1</strain>
    </source>
</reference>